<sequence>MKRRGFTLIELLVVIAIIAVLIALLLPAVQSAREAARRAQCTNNLKQIGLALHNYESSQSAFPPGGVSDESNNRTNWGGEVGGNNLASWRALVIPQMEGGNIYNAINFNLPLNNVVSSSAQWTALMTVSTAWICPSDDNYQGQGPGIRSSTGAWGNYPNGSSPVNPITNVAETRVMVSNYAGSFGDNYAIGALSSGQNPWETYPYPPSLTAGQARIGYPGFWGTAWDDQVGNPTGGGQLRGMFSYRIRAIGAVTIASITDGTSNTIMVGEVLPAQAADSNFWNNNGATFGTTIPINWQTLRAPLDGTTPFGSTDWQNRFSYASKGAKSKHPGGANIGFADGSVRFLKSSIALPTYCALGSRSGGEVVSSDAY</sequence>
<dbReference type="NCBIfam" id="TIGR02532">
    <property type="entry name" value="IV_pilin_GFxxxE"/>
    <property type="match status" value="1"/>
</dbReference>
<dbReference type="RefSeq" id="WP_277862759.1">
    <property type="nucleotide sequence ID" value="NZ_JARRAG010000002.1"/>
</dbReference>
<keyword evidence="3" id="KW-1185">Reference proteome</keyword>
<dbReference type="PANTHER" id="PTHR30093:SF2">
    <property type="entry name" value="TYPE II SECRETION SYSTEM PROTEIN H"/>
    <property type="match status" value="1"/>
</dbReference>
<feature type="domain" description="DUF1559" evidence="1">
    <location>
        <begin position="30"/>
        <end position="351"/>
    </location>
</feature>
<name>A0ABT6FFV4_9BACT</name>
<gene>
    <name evidence="2" type="ORF">PZE19_22045</name>
</gene>
<dbReference type="EMBL" id="JARRAG010000002">
    <property type="protein sequence ID" value="MDG3006462.1"/>
    <property type="molecule type" value="Genomic_DNA"/>
</dbReference>
<evidence type="ECO:0000313" key="3">
    <source>
        <dbReference type="Proteomes" id="UP001216907"/>
    </source>
</evidence>
<protein>
    <submittedName>
        <fullName evidence="2">DUF1559 domain-containing protein</fullName>
    </submittedName>
</protein>
<dbReference type="Proteomes" id="UP001216907">
    <property type="component" value="Unassembled WGS sequence"/>
</dbReference>
<accession>A0ABT6FFV4</accession>
<evidence type="ECO:0000259" key="1">
    <source>
        <dbReference type="Pfam" id="PF07596"/>
    </source>
</evidence>
<dbReference type="PROSITE" id="PS00409">
    <property type="entry name" value="PROKAR_NTER_METHYL"/>
    <property type="match status" value="1"/>
</dbReference>
<dbReference type="InterPro" id="IPR012902">
    <property type="entry name" value="N_methyl_site"/>
</dbReference>
<comment type="caution">
    <text evidence="2">The sequence shown here is derived from an EMBL/GenBank/DDBJ whole genome shotgun (WGS) entry which is preliminary data.</text>
</comment>
<dbReference type="InterPro" id="IPR027558">
    <property type="entry name" value="Pre_pil_HX9DG_C"/>
</dbReference>
<dbReference type="PANTHER" id="PTHR30093">
    <property type="entry name" value="GENERAL SECRETION PATHWAY PROTEIN G"/>
    <property type="match status" value="1"/>
</dbReference>
<dbReference type="InterPro" id="IPR011453">
    <property type="entry name" value="DUF1559"/>
</dbReference>
<proteinExistence type="predicted"/>
<dbReference type="NCBIfam" id="TIGR04294">
    <property type="entry name" value="pre_pil_HX9DG"/>
    <property type="match status" value="1"/>
</dbReference>
<dbReference type="Pfam" id="PF07596">
    <property type="entry name" value="SBP_bac_10"/>
    <property type="match status" value="1"/>
</dbReference>
<dbReference type="Gene3D" id="3.30.700.10">
    <property type="entry name" value="Glycoprotein, Type 4 Pilin"/>
    <property type="match status" value="1"/>
</dbReference>
<dbReference type="Pfam" id="PF07963">
    <property type="entry name" value="N_methyl"/>
    <property type="match status" value="1"/>
</dbReference>
<dbReference type="InterPro" id="IPR045584">
    <property type="entry name" value="Pilin-like"/>
</dbReference>
<evidence type="ECO:0000313" key="2">
    <source>
        <dbReference type="EMBL" id="MDG3006462.1"/>
    </source>
</evidence>
<reference evidence="2 3" key="1">
    <citation type="submission" date="2023-03" db="EMBL/GenBank/DDBJ databases">
        <title>Paludisphaera mucosa sp. nov. a novel planctomycete from northern fen.</title>
        <authorList>
            <person name="Ivanova A."/>
        </authorList>
    </citation>
    <scope>NUCLEOTIDE SEQUENCE [LARGE SCALE GENOMIC DNA]</scope>
    <source>
        <strain evidence="2 3">Pla2</strain>
    </source>
</reference>
<organism evidence="2 3">
    <name type="scientific">Paludisphaera mucosa</name>
    <dbReference type="NCBI Taxonomy" id="3030827"/>
    <lineage>
        <taxon>Bacteria</taxon>
        <taxon>Pseudomonadati</taxon>
        <taxon>Planctomycetota</taxon>
        <taxon>Planctomycetia</taxon>
        <taxon>Isosphaerales</taxon>
        <taxon>Isosphaeraceae</taxon>
        <taxon>Paludisphaera</taxon>
    </lineage>
</organism>
<dbReference type="SUPFAM" id="SSF54523">
    <property type="entry name" value="Pili subunits"/>
    <property type="match status" value="1"/>
</dbReference>